<dbReference type="Proteomes" id="UP000552709">
    <property type="component" value="Unassembled WGS sequence"/>
</dbReference>
<dbReference type="RefSeq" id="WP_184135109.1">
    <property type="nucleotide sequence ID" value="NZ_JACHFL010000011.1"/>
</dbReference>
<name>A0A7W8NI02_9DEIO</name>
<protein>
    <submittedName>
        <fullName evidence="1">Uncharacterized protein</fullName>
    </submittedName>
</protein>
<dbReference type="AlphaFoldDB" id="A0A7W8NI02"/>
<comment type="caution">
    <text evidence="1">The sequence shown here is derived from an EMBL/GenBank/DDBJ whole genome shotgun (WGS) entry which is preliminary data.</text>
</comment>
<dbReference type="EMBL" id="JACHFL010000011">
    <property type="protein sequence ID" value="MBB5364562.1"/>
    <property type="molecule type" value="Genomic_DNA"/>
</dbReference>
<evidence type="ECO:0000313" key="2">
    <source>
        <dbReference type="Proteomes" id="UP000552709"/>
    </source>
</evidence>
<accession>A0A7W8NI02</accession>
<proteinExistence type="predicted"/>
<evidence type="ECO:0000313" key="1">
    <source>
        <dbReference type="EMBL" id="MBB5364562.1"/>
    </source>
</evidence>
<keyword evidence="2" id="KW-1185">Reference proteome</keyword>
<reference evidence="1 2" key="1">
    <citation type="submission" date="2020-08" db="EMBL/GenBank/DDBJ databases">
        <title>Genomic Encyclopedia of Type Strains, Phase IV (KMG-IV): sequencing the most valuable type-strain genomes for metagenomic binning, comparative biology and taxonomic classification.</title>
        <authorList>
            <person name="Goeker M."/>
        </authorList>
    </citation>
    <scope>NUCLEOTIDE SEQUENCE [LARGE SCALE GENOMIC DNA]</scope>
    <source>
        <strain evidence="1 2">DSM 27939</strain>
    </source>
</reference>
<gene>
    <name evidence="1" type="ORF">HNQ08_003675</name>
</gene>
<organism evidence="1 2">
    <name type="scientific">Deinococcus humi</name>
    <dbReference type="NCBI Taxonomy" id="662880"/>
    <lineage>
        <taxon>Bacteria</taxon>
        <taxon>Thermotogati</taxon>
        <taxon>Deinococcota</taxon>
        <taxon>Deinococci</taxon>
        <taxon>Deinococcales</taxon>
        <taxon>Deinococcaceae</taxon>
        <taxon>Deinococcus</taxon>
    </lineage>
</organism>
<sequence length="47" mass="5325">MNQLELLLEVRRQRRAAFETALLGLSIRDHVQAALDLNDTLTLGDSF</sequence>